<gene>
    <name evidence="4" type="ORF">D7318_19745</name>
    <name evidence="3" type="ORF">D7319_18780</name>
</gene>
<evidence type="ECO:0000313" key="3">
    <source>
        <dbReference type="EMBL" id="RKN07398.1"/>
    </source>
</evidence>
<sequence>MPGPPTTRPATALTGPTRRGLIGTGLAGLTALALAACGRSSGGDIGTDDSSVPDALRYAVIGDGTVGVPAVLRTALGGNDLGEALGGVPVTWQPGFTASLPVMEALKAGEIDFTFATATAVIYGIGGQVPLVPLAAFPLPDNSLDILVPPGSPITGAADLRGKRVADQQGTTGTYSLIRYLESAGLTMDDIEYQNLAAADAEAAFAGGSVDAWVSWQPQIELAKRRHGATALPGLRTYDHAYYVASEEFADAHLDTAVRTVRAVRDAQRWINTRTEDAVAAFAADGGFGDDELARESYRDLVDARRLSESLADERIGPVSDEAARSTQEMADNFHTLGVYPQRIEAAEWLTDSRFDAVREAVSDALA</sequence>
<dbReference type="InterPro" id="IPR015168">
    <property type="entry name" value="SsuA/THI5"/>
</dbReference>
<dbReference type="InterPro" id="IPR001638">
    <property type="entry name" value="Solute-binding_3/MltF_N"/>
</dbReference>
<dbReference type="EMBL" id="RBDX01000015">
    <property type="protein sequence ID" value="RKN07398.1"/>
    <property type="molecule type" value="Genomic_DNA"/>
</dbReference>
<dbReference type="AlphaFoldDB" id="A0A3A9W2L3"/>
<dbReference type="SMART" id="SM00062">
    <property type="entry name" value="PBPb"/>
    <property type="match status" value="1"/>
</dbReference>
<accession>A0A3A9W2L3</accession>
<evidence type="ECO:0000313" key="5">
    <source>
        <dbReference type="Proteomes" id="UP000268652"/>
    </source>
</evidence>
<proteinExistence type="inferred from homology"/>
<dbReference type="Pfam" id="PF09084">
    <property type="entry name" value="NMT1"/>
    <property type="match status" value="1"/>
</dbReference>
<reference evidence="5 6" key="1">
    <citation type="submission" date="2018-09" db="EMBL/GenBank/DDBJ databases">
        <title>Streptomyces sp. nov. DS1-2, an endophytic actinomycete isolated from roots of Dendrobium scabrilingue.</title>
        <authorList>
            <person name="Kuncharoen N."/>
            <person name="Kudo T."/>
            <person name="Ohkuma M."/>
            <person name="Yuki M."/>
            <person name="Tanasupawat S."/>
        </authorList>
    </citation>
    <scope>NUCLEOTIDE SEQUENCE [LARGE SCALE GENOMIC DNA]</scope>
    <source>
        <strain evidence="3 6">AZ1-7</strain>
        <strain evidence="4 5">DS1-2</strain>
    </source>
</reference>
<dbReference type="Proteomes" id="UP000268652">
    <property type="component" value="Unassembled WGS sequence"/>
</dbReference>
<dbReference type="RefSeq" id="WP_120698453.1">
    <property type="nucleotide sequence ID" value="NZ_RBDX01000015.1"/>
</dbReference>
<comment type="similarity">
    <text evidence="1">Belongs to the bacterial solute-binding protein SsuA/TauA family.</text>
</comment>
<protein>
    <submittedName>
        <fullName evidence="3">ABC transporter substrate-binding protein</fullName>
    </submittedName>
</protein>
<dbReference type="EMBL" id="RBDY01000015">
    <property type="protein sequence ID" value="RKN19583.1"/>
    <property type="molecule type" value="Genomic_DNA"/>
</dbReference>
<dbReference type="Proteomes" id="UP000275024">
    <property type="component" value="Unassembled WGS sequence"/>
</dbReference>
<name>A0A3A9W2L3_9ACTN</name>
<keyword evidence="5" id="KW-1185">Reference proteome</keyword>
<evidence type="ECO:0000256" key="1">
    <source>
        <dbReference type="ARBA" id="ARBA00010742"/>
    </source>
</evidence>
<evidence type="ECO:0000313" key="4">
    <source>
        <dbReference type="EMBL" id="RKN19583.1"/>
    </source>
</evidence>
<comment type="caution">
    <text evidence="3">The sequence shown here is derived from an EMBL/GenBank/DDBJ whole genome shotgun (WGS) entry which is preliminary data.</text>
</comment>
<dbReference type="PANTHER" id="PTHR30024">
    <property type="entry name" value="ALIPHATIC SULFONATES-BINDING PROTEIN-RELATED"/>
    <property type="match status" value="1"/>
</dbReference>
<dbReference type="Gene3D" id="3.40.190.10">
    <property type="entry name" value="Periplasmic binding protein-like II"/>
    <property type="match status" value="2"/>
</dbReference>
<organism evidence="3 6">
    <name type="scientific">Streptomyces radicis</name>
    <dbReference type="NCBI Taxonomy" id="1750517"/>
    <lineage>
        <taxon>Bacteria</taxon>
        <taxon>Bacillati</taxon>
        <taxon>Actinomycetota</taxon>
        <taxon>Actinomycetes</taxon>
        <taxon>Kitasatosporales</taxon>
        <taxon>Streptomycetaceae</taxon>
        <taxon>Streptomyces</taxon>
    </lineage>
</organism>
<dbReference type="PANTHER" id="PTHR30024:SF42">
    <property type="entry name" value="ALIPHATIC SULFONATES-BINDING PROTEIN-RELATED"/>
    <property type="match status" value="1"/>
</dbReference>
<feature type="domain" description="Solute-binding protein family 3/N-terminal" evidence="2">
    <location>
        <begin position="65"/>
        <end position="274"/>
    </location>
</feature>
<dbReference type="SUPFAM" id="SSF53850">
    <property type="entry name" value="Periplasmic binding protein-like II"/>
    <property type="match status" value="1"/>
</dbReference>
<evidence type="ECO:0000313" key="6">
    <source>
        <dbReference type="Proteomes" id="UP000275024"/>
    </source>
</evidence>
<dbReference type="OrthoDB" id="506623at2"/>
<evidence type="ECO:0000259" key="2">
    <source>
        <dbReference type="SMART" id="SM00062"/>
    </source>
</evidence>